<dbReference type="PANTHER" id="PTHR47955">
    <property type="entry name" value="CYTOCHROME P450 FAMILY 71 PROTEIN"/>
    <property type="match status" value="1"/>
</dbReference>
<dbReference type="SUPFAM" id="SSF48264">
    <property type="entry name" value="Cytochrome P450"/>
    <property type="match status" value="1"/>
</dbReference>
<keyword evidence="4 8" id="KW-0479">Metal-binding</keyword>
<keyword evidence="10" id="KW-0812">Transmembrane</keyword>
<evidence type="ECO:0000256" key="9">
    <source>
        <dbReference type="RuleBase" id="RU000461"/>
    </source>
</evidence>
<keyword evidence="5 9" id="KW-0560">Oxidoreductase</keyword>
<evidence type="ECO:0000256" key="1">
    <source>
        <dbReference type="ARBA" id="ARBA00001971"/>
    </source>
</evidence>
<keyword evidence="10" id="KW-0472">Membrane</keyword>
<dbReference type="OrthoDB" id="2789670at2759"/>
<dbReference type="InterPro" id="IPR017972">
    <property type="entry name" value="Cyt_P450_CS"/>
</dbReference>
<dbReference type="Pfam" id="PF00067">
    <property type="entry name" value="p450"/>
    <property type="match status" value="1"/>
</dbReference>
<comment type="similarity">
    <text evidence="2 9">Belongs to the cytochrome P450 family.</text>
</comment>
<keyword evidence="6 8" id="KW-0408">Iron</keyword>
<protein>
    <submittedName>
        <fullName evidence="12">4-hydroxyphenylacetaldehyde oxime monooxygenase-like</fullName>
    </submittedName>
</protein>
<evidence type="ECO:0000313" key="11">
    <source>
        <dbReference type="Proteomes" id="UP000515121"/>
    </source>
</evidence>
<dbReference type="GO" id="GO:0016705">
    <property type="term" value="F:oxidoreductase activity, acting on paired donors, with incorporation or reduction of molecular oxygen"/>
    <property type="evidence" value="ECO:0007669"/>
    <property type="project" value="InterPro"/>
</dbReference>
<dbReference type="GO" id="GO:0005506">
    <property type="term" value="F:iron ion binding"/>
    <property type="evidence" value="ECO:0007669"/>
    <property type="project" value="InterPro"/>
</dbReference>
<dbReference type="RefSeq" id="XP_022773875.1">
    <property type="nucleotide sequence ID" value="XM_022918140.1"/>
</dbReference>
<dbReference type="PRINTS" id="PR00463">
    <property type="entry name" value="EP450I"/>
</dbReference>
<keyword evidence="10" id="KW-1133">Transmembrane helix</keyword>
<dbReference type="PANTHER" id="PTHR47955:SF11">
    <property type="entry name" value="4-HYDROXYPHENYLACETALDEHYDE OXIME MONOOXYGENASE"/>
    <property type="match status" value="1"/>
</dbReference>
<organism evidence="11 12">
    <name type="scientific">Durio zibethinus</name>
    <name type="common">Durian</name>
    <dbReference type="NCBI Taxonomy" id="66656"/>
    <lineage>
        <taxon>Eukaryota</taxon>
        <taxon>Viridiplantae</taxon>
        <taxon>Streptophyta</taxon>
        <taxon>Embryophyta</taxon>
        <taxon>Tracheophyta</taxon>
        <taxon>Spermatophyta</taxon>
        <taxon>Magnoliopsida</taxon>
        <taxon>eudicotyledons</taxon>
        <taxon>Gunneridae</taxon>
        <taxon>Pentapetalae</taxon>
        <taxon>rosids</taxon>
        <taxon>malvids</taxon>
        <taxon>Malvales</taxon>
        <taxon>Malvaceae</taxon>
        <taxon>Helicteroideae</taxon>
        <taxon>Durio</taxon>
    </lineage>
</organism>
<evidence type="ECO:0000313" key="12">
    <source>
        <dbReference type="RefSeq" id="XP_022773875.1"/>
    </source>
</evidence>
<dbReference type="GO" id="GO:0004497">
    <property type="term" value="F:monooxygenase activity"/>
    <property type="evidence" value="ECO:0007669"/>
    <property type="project" value="UniProtKB-KW"/>
</dbReference>
<dbReference type="GeneID" id="111316129"/>
<name>A0A6P6B9X4_DURZI</name>
<dbReference type="CDD" id="cd11072">
    <property type="entry name" value="CYP71-like"/>
    <property type="match status" value="1"/>
</dbReference>
<sequence>MFIVDFSQMEWLPVILLFLLPVFSLLLLTKKRRMEGIKLPPGPLKLPVIGNLHLLGNLPHRSLEKLSKKYGSVMLLQLGSVPTVIVSSAKAAKQVLKTHDLDCCSRPASPGGNRFSYNGLDVAFSPYGDYWKEMRKVFISELLSMKRVQSFAYARKAEVDKLIASLSQASPKPVNLNEKIFALADGIIGTVAFGKIYGTDQFNNQEFHNVLGEAMNMMASFSAEDFFPRIGRFVDALTGFKARLEKSFCELDAFLQVVLVQHLDHSRPKAEHEDLVDFLIGLMKDQSKPFRVTENNVKAMLFDTFFGGIVTTSITILWAMSELIKDPRVMNKVQAEIRHCIGRKAKVEGEDLAKFKYLKMVVKETFRLHPPLTILLPRKAMRQFKIGDYDILPKTRILVNVWAIGRDPNSWENPNEFYPERFEENEFDFKGSDFNLLPFGAGRRICPGLAMGATNVEFTLANLLYCFDWELPSDMKREDISMEEEGGLAYQRKTPLCLVPIRNNS</sequence>
<dbReference type="InterPro" id="IPR002401">
    <property type="entry name" value="Cyt_P450_E_grp-I"/>
</dbReference>
<evidence type="ECO:0000256" key="6">
    <source>
        <dbReference type="ARBA" id="ARBA00023004"/>
    </source>
</evidence>
<accession>A0A6P6B9X4</accession>
<evidence type="ECO:0000256" key="10">
    <source>
        <dbReference type="SAM" id="Phobius"/>
    </source>
</evidence>
<keyword evidence="7 9" id="KW-0503">Monooxygenase</keyword>
<evidence type="ECO:0000256" key="8">
    <source>
        <dbReference type="PIRSR" id="PIRSR602401-1"/>
    </source>
</evidence>
<dbReference type="InterPro" id="IPR001128">
    <property type="entry name" value="Cyt_P450"/>
</dbReference>
<dbReference type="Gene3D" id="1.10.630.10">
    <property type="entry name" value="Cytochrome P450"/>
    <property type="match status" value="1"/>
</dbReference>
<feature type="transmembrane region" description="Helical" evidence="10">
    <location>
        <begin position="300"/>
        <end position="320"/>
    </location>
</feature>
<keyword evidence="11" id="KW-1185">Reference proteome</keyword>
<evidence type="ECO:0000256" key="5">
    <source>
        <dbReference type="ARBA" id="ARBA00023002"/>
    </source>
</evidence>
<gene>
    <name evidence="12" type="primary">LOC111316129</name>
</gene>
<evidence type="ECO:0000256" key="7">
    <source>
        <dbReference type="ARBA" id="ARBA00023033"/>
    </source>
</evidence>
<dbReference type="AlphaFoldDB" id="A0A6P6B9X4"/>
<dbReference type="KEGG" id="dzi:111316129"/>
<dbReference type="InterPro" id="IPR036396">
    <property type="entry name" value="Cyt_P450_sf"/>
</dbReference>
<feature type="transmembrane region" description="Helical" evidence="10">
    <location>
        <begin position="12"/>
        <end position="29"/>
    </location>
</feature>
<keyword evidence="3 8" id="KW-0349">Heme</keyword>
<evidence type="ECO:0000256" key="3">
    <source>
        <dbReference type="ARBA" id="ARBA00022617"/>
    </source>
</evidence>
<dbReference type="PROSITE" id="PS00086">
    <property type="entry name" value="CYTOCHROME_P450"/>
    <property type="match status" value="1"/>
</dbReference>
<comment type="cofactor">
    <cofactor evidence="1 8">
        <name>heme</name>
        <dbReference type="ChEBI" id="CHEBI:30413"/>
    </cofactor>
</comment>
<evidence type="ECO:0000256" key="4">
    <source>
        <dbReference type="ARBA" id="ARBA00022723"/>
    </source>
</evidence>
<reference evidence="12" key="1">
    <citation type="submission" date="2025-08" db="UniProtKB">
        <authorList>
            <consortium name="RefSeq"/>
        </authorList>
    </citation>
    <scope>IDENTIFICATION</scope>
    <source>
        <tissue evidence="12">Fruit stalk</tissue>
    </source>
</reference>
<dbReference type="GO" id="GO:0020037">
    <property type="term" value="F:heme binding"/>
    <property type="evidence" value="ECO:0007669"/>
    <property type="project" value="InterPro"/>
</dbReference>
<proteinExistence type="inferred from homology"/>
<dbReference type="PRINTS" id="PR00385">
    <property type="entry name" value="P450"/>
</dbReference>
<evidence type="ECO:0000256" key="2">
    <source>
        <dbReference type="ARBA" id="ARBA00010617"/>
    </source>
</evidence>
<dbReference type="Proteomes" id="UP000515121">
    <property type="component" value="Unplaced"/>
</dbReference>
<dbReference type="FunFam" id="1.10.630.10:FF:000043">
    <property type="entry name" value="Cytochrome P450 99A2"/>
    <property type="match status" value="1"/>
</dbReference>
<feature type="binding site" description="axial binding residue" evidence="8">
    <location>
        <position position="446"/>
    </location>
    <ligand>
        <name>heme</name>
        <dbReference type="ChEBI" id="CHEBI:30413"/>
    </ligand>
    <ligandPart>
        <name>Fe</name>
        <dbReference type="ChEBI" id="CHEBI:18248"/>
    </ligandPart>
</feature>